<dbReference type="GO" id="GO:0005737">
    <property type="term" value="C:cytoplasm"/>
    <property type="evidence" value="ECO:0007669"/>
    <property type="project" value="UniProtKB-SubCell"/>
</dbReference>
<evidence type="ECO:0000256" key="1">
    <source>
        <dbReference type="ARBA" id="ARBA00004496"/>
    </source>
</evidence>
<keyword evidence="5" id="KW-0238">DNA-binding</keyword>
<dbReference type="PANTHER" id="PTHR33238:SF11">
    <property type="entry name" value="TRANSCRIPTIONAL REGULATOR MNTR"/>
    <property type="match status" value="1"/>
</dbReference>
<dbReference type="SUPFAM" id="SSF50037">
    <property type="entry name" value="C-terminal domain of transcriptional repressors"/>
    <property type="match status" value="1"/>
</dbReference>
<dbReference type="InterPro" id="IPR038157">
    <property type="entry name" value="FeoA_core_dom"/>
</dbReference>
<keyword evidence="3" id="KW-0408">Iron</keyword>
<gene>
    <name evidence="5" type="ORF">GCM10007108_15980</name>
</gene>
<dbReference type="InterPro" id="IPR036390">
    <property type="entry name" value="WH_DNA-bd_sf"/>
</dbReference>
<comment type="caution">
    <text evidence="5">The sequence shown here is derived from an EMBL/GenBank/DDBJ whole genome shotgun (WGS) entry which is preliminary data.</text>
</comment>
<evidence type="ECO:0000256" key="2">
    <source>
        <dbReference type="ARBA" id="ARBA00011738"/>
    </source>
</evidence>
<keyword evidence="6" id="KW-1185">Reference proteome</keyword>
<dbReference type="SMART" id="SM00529">
    <property type="entry name" value="HTH_DTXR"/>
    <property type="match status" value="1"/>
</dbReference>
<dbReference type="GO" id="GO:0046914">
    <property type="term" value="F:transition metal ion binding"/>
    <property type="evidence" value="ECO:0007669"/>
    <property type="project" value="InterPro"/>
</dbReference>
<dbReference type="Gene3D" id="1.10.10.10">
    <property type="entry name" value="Winged helix-like DNA-binding domain superfamily/Winged helix DNA-binding domain"/>
    <property type="match status" value="1"/>
</dbReference>
<sequence length="217" mass="24676">MPGMEKSITTEDYLKIIDELTKYKGCATLTEIANRLRTKRQSAYDEIKILEGRGLVIRQSRGRYVLSEMGQVEANLFLRKHRLAEVLLWKGLGMPWEVLDDQAMGIEHGITEEMAERICSTYGCDRCPHGNPIPDREGRCQEPADIKLSSVPSGSVLRLTRVIYETSEILSFLTENNMYPGSIIGVKRKGVITVPVTKREIEIPEKVSMALRFERLF</sequence>
<dbReference type="InterPro" id="IPR050536">
    <property type="entry name" value="DtxR_MntR_Metal-Reg"/>
</dbReference>
<protein>
    <submittedName>
        <fullName evidence="5">DNA-binding protein</fullName>
    </submittedName>
</protein>
<dbReference type="Proteomes" id="UP000632195">
    <property type="component" value="Unassembled WGS sequence"/>
</dbReference>
<evidence type="ECO:0000256" key="3">
    <source>
        <dbReference type="ARBA" id="ARBA00023004"/>
    </source>
</evidence>
<dbReference type="PANTHER" id="PTHR33238">
    <property type="entry name" value="IRON (METAL) DEPENDENT REPRESSOR, DTXR FAMILY"/>
    <property type="match status" value="1"/>
</dbReference>
<dbReference type="Gene3D" id="1.10.60.10">
    <property type="entry name" value="Iron dependent repressor, metal binding and dimerisation domain"/>
    <property type="match status" value="1"/>
</dbReference>
<dbReference type="InterPro" id="IPR008988">
    <property type="entry name" value="Transcriptional_repressor_C"/>
</dbReference>
<proteinExistence type="predicted"/>
<evidence type="ECO:0000313" key="5">
    <source>
        <dbReference type="EMBL" id="GGM78613.1"/>
    </source>
</evidence>
<dbReference type="SUPFAM" id="SSF47979">
    <property type="entry name" value="Iron-dependent repressor protein, dimerization domain"/>
    <property type="match status" value="1"/>
</dbReference>
<comment type="subunit">
    <text evidence="2">Homodimer.</text>
</comment>
<dbReference type="Gene3D" id="2.30.30.90">
    <property type="match status" value="1"/>
</dbReference>
<dbReference type="GO" id="GO:0003677">
    <property type="term" value="F:DNA binding"/>
    <property type="evidence" value="ECO:0007669"/>
    <property type="project" value="UniProtKB-KW"/>
</dbReference>
<dbReference type="SUPFAM" id="SSF46785">
    <property type="entry name" value="Winged helix' DNA-binding domain"/>
    <property type="match status" value="1"/>
</dbReference>
<feature type="domain" description="Iron dependent repressor metal binding and dimerisation" evidence="4">
    <location>
        <begin position="68"/>
        <end position="135"/>
    </location>
</feature>
<reference evidence="5" key="1">
    <citation type="journal article" date="2014" name="Int. J. Syst. Evol. Microbiol.">
        <title>Complete genome sequence of Corynebacterium casei LMG S-19264T (=DSM 44701T), isolated from a smear-ripened cheese.</title>
        <authorList>
            <consortium name="US DOE Joint Genome Institute (JGI-PGF)"/>
            <person name="Walter F."/>
            <person name="Albersmeier A."/>
            <person name="Kalinowski J."/>
            <person name="Ruckert C."/>
        </authorList>
    </citation>
    <scope>NUCLEOTIDE SEQUENCE</scope>
    <source>
        <strain evidence="5">JCM 13583</strain>
    </source>
</reference>
<dbReference type="EMBL" id="BMNY01000003">
    <property type="protein sequence ID" value="GGM78613.1"/>
    <property type="molecule type" value="Genomic_DNA"/>
</dbReference>
<dbReference type="GO" id="GO:0003700">
    <property type="term" value="F:DNA-binding transcription factor activity"/>
    <property type="evidence" value="ECO:0007669"/>
    <property type="project" value="InterPro"/>
</dbReference>
<name>A0AA37BUI6_9ARCH</name>
<dbReference type="InterPro" id="IPR022689">
    <property type="entry name" value="Iron_dep_repressor"/>
</dbReference>
<dbReference type="GO" id="GO:0046983">
    <property type="term" value="F:protein dimerization activity"/>
    <property type="evidence" value="ECO:0007669"/>
    <property type="project" value="InterPro"/>
</dbReference>
<evidence type="ECO:0000313" key="6">
    <source>
        <dbReference type="Proteomes" id="UP000632195"/>
    </source>
</evidence>
<dbReference type="InterPro" id="IPR001367">
    <property type="entry name" value="Fe_dep_repressor"/>
</dbReference>
<reference evidence="5" key="2">
    <citation type="submission" date="2022-09" db="EMBL/GenBank/DDBJ databases">
        <authorList>
            <person name="Sun Q."/>
            <person name="Ohkuma M."/>
        </authorList>
    </citation>
    <scope>NUCLEOTIDE SEQUENCE</scope>
    <source>
        <strain evidence="5">JCM 13583</strain>
    </source>
</reference>
<accession>A0AA37BUI6</accession>
<dbReference type="Pfam" id="PF02742">
    <property type="entry name" value="Fe_dep_repr_C"/>
    <property type="match status" value="1"/>
</dbReference>
<dbReference type="InterPro" id="IPR036421">
    <property type="entry name" value="Fe_dep_repressor_sf"/>
</dbReference>
<comment type="subcellular location">
    <subcellularLocation>
        <location evidence="1">Cytoplasm</location>
    </subcellularLocation>
</comment>
<dbReference type="AlphaFoldDB" id="A0AA37BUI6"/>
<evidence type="ECO:0000259" key="4">
    <source>
        <dbReference type="Pfam" id="PF02742"/>
    </source>
</evidence>
<dbReference type="InterPro" id="IPR036388">
    <property type="entry name" value="WH-like_DNA-bd_sf"/>
</dbReference>
<organism evidence="5 6">
    <name type="scientific">Thermogymnomonas acidicola</name>
    <dbReference type="NCBI Taxonomy" id="399579"/>
    <lineage>
        <taxon>Archaea</taxon>
        <taxon>Methanobacteriati</taxon>
        <taxon>Thermoplasmatota</taxon>
        <taxon>Thermoplasmata</taxon>
        <taxon>Thermoplasmatales</taxon>
        <taxon>Thermogymnomonas</taxon>
    </lineage>
</organism>